<keyword evidence="2 7" id="KW-0349">Heme</keyword>
<comment type="caution">
    <text evidence="9">The sequence shown here is derived from an EMBL/GenBank/DDBJ whole genome shotgun (WGS) entry which is preliminary data.</text>
</comment>
<evidence type="ECO:0000313" key="10">
    <source>
        <dbReference type="Proteomes" id="UP000239494"/>
    </source>
</evidence>
<feature type="region of interest" description="Disordered" evidence="8">
    <location>
        <begin position="1"/>
        <end position="23"/>
    </location>
</feature>
<dbReference type="PANTHER" id="PTHR46696:SF1">
    <property type="entry name" value="CYTOCHROME P450 YJIB-RELATED"/>
    <property type="match status" value="1"/>
</dbReference>
<dbReference type="GO" id="GO:0016705">
    <property type="term" value="F:oxidoreductase activity, acting on paired donors, with incorporation or reduction of molecular oxygen"/>
    <property type="evidence" value="ECO:0007669"/>
    <property type="project" value="InterPro"/>
</dbReference>
<keyword evidence="5 7" id="KW-0408">Iron</keyword>
<dbReference type="PROSITE" id="PS00086">
    <property type="entry name" value="CYTOCHROME_P450"/>
    <property type="match status" value="1"/>
</dbReference>
<dbReference type="CDD" id="cd11030">
    <property type="entry name" value="CYP105-like"/>
    <property type="match status" value="1"/>
</dbReference>
<dbReference type="PRINTS" id="PR00359">
    <property type="entry name" value="BP450"/>
</dbReference>
<comment type="similarity">
    <text evidence="1 7">Belongs to the cytochrome P450 family.</text>
</comment>
<dbReference type="Gene3D" id="1.10.630.10">
    <property type="entry name" value="Cytochrome P450"/>
    <property type="match status" value="1"/>
</dbReference>
<dbReference type="PRINTS" id="PR00385">
    <property type="entry name" value="P450"/>
</dbReference>
<protein>
    <submittedName>
        <fullName evidence="9">Cytochrome P450</fullName>
    </submittedName>
</protein>
<evidence type="ECO:0000256" key="2">
    <source>
        <dbReference type="ARBA" id="ARBA00022617"/>
    </source>
</evidence>
<dbReference type="InterPro" id="IPR036396">
    <property type="entry name" value="Cyt_P450_sf"/>
</dbReference>
<dbReference type="InterPro" id="IPR017972">
    <property type="entry name" value="Cyt_P450_CS"/>
</dbReference>
<dbReference type="GO" id="GO:0005506">
    <property type="term" value="F:iron ion binding"/>
    <property type="evidence" value="ECO:0007669"/>
    <property type="project" value="InterPro"/>
</dbReference>
<dbReference type="EMBL" id="PVTF01000007">
    <property type="protein sequence ID" value="PRY39827.1"/>
    <property type="molecule type" value="Genomic_DNA"/>
</dbReference>
<dbReference type="GO" id="GO:0020037">
    <property type="term" value="F:heme binding"/>
    <property type="evidence" value="ECO:0007669"/>
    <property type="project" value="InterPro"/>
</dbReference>
<organism evidence="9 10">
    <name type="scientific">Umezawaea tangerina</name>
    <dbReference type="NCBI Taxonomy" id="84725"/>
    <lineage>
        <taxon>Bacteria</taxon>
        <taxon>Bacillati</taxon>
        <taxon>Actinomycetota</taxon>
        <taxon>Actinomycetes</taxon>
        <taxon>Pseudonocardiales</taxon>
        <taxon>Pseudonocardiaceae</taxon>
        <taxon>Umezawaea</taxon>
    </lineage>
</organism>
<dbReference type="Proteomes" id="UP000239494">
    <property type="component" value="Unassembled WGS sequence"/>
</dbReference>
<dbReference type="InterPro" id="IPR001128">
    <property type="entry name" value="Cyt_P450"/>
</dbReference>
<keyword evidence="6 7" id="KW-0503">Monooxygenase</keyword>
<evidence type="ECO:0000256" key="7">
    <source>
        <dbReference type="RuleBase" id="RU000461"/>
    </source>
</evidence>
<evidence type="ECO:0000256" key="3">
    <source>
        <dbReference type="ARBA" id="ARBA00022723"/>
    </source>
</evidence>
<gene>
    <name evidence="9" type="ORF">CLV43_107414</name>
</gene>
<dbReference type="PANTHER" id="PTHR46696">
    <property type="entry name" value="P450, PUTATIVE (EUROFUNG)-RELATED"/>
    <property type="match status" value="1"/>
</dbReference>
<evidence type="ECO:0000256" key="6">
    <source>
        <dbReference type="ARBA" id="ARBA00023033"/>
    </source>
</evidence>
<reference evidence="9 10" key="1">
    <citation type="submission" date="2018-03" db="EMBL/GenBank/DDBJ databases">
        <title>Genomic Encyclopedia of Archaeal and Bacterial Type Strains, Phase II (KMG-II): from individual species to whole genera.</title>
        <authorList>
            <person name="Goeker M."/>
        </authorList>
    </citation>
    <scope>NUCLEOTIDE SEQUENCE [LARGE SCALE GENOMIC DNA]</scope>
    <source>
        <strain evidence="9 10">DSM 44720</strain>
    </source>
</reference>
<dbReference type="FunFam" id="1.10.630.10:FF:000018">
    <property type="entry name" value="Cytochrome P450 monooxygenase"/>
    <property type="match status" value="1"/>
</dbReference>
<dbReference type="InterPro" id="IPR002397">
    <property type="entry name" value="Cyt_P450_B"/>
</dbReference>
<evidence type="ECO:0000256" key="5">
    <source>
        <dbReference type="ARBA" id="ARBA00023004"/>
    </source>
</evidence>
<name>A0A2T0T2D7_9PSEU</name>
<evidence type="ECO:0000256" key="1">
    <source>
        <dbReference type="ARBA" id="ARBA00010617"/>
    </source>
</evidence>
<keyword evidence="10" id="KW-1185">Reference proteome</keyword>
<evidence type="ECO:0000313" key="9">
    <source>
        <dbReference type="EMBL" id="PRY39827.1"/>
    </source>
</evidence>
<dbReference type="Pfam" id="PF00067">
    <property type="entry name" value="p450"/>
    <property type="match status" value="1"/>
</dbReference>
<evidence type="ECO:0000256" key="4">
    <source>
        <dbReference type="ARBA" id="ARBA00023002"/>
    </source>
</evidence>
<dbReference type="GO" id="GO:0004497">
    <property type="term" value="F:monooxygenase activity"/>
    <property type="evidence" value="ECO:0007669"/>
    <property type="project" value="UniProtKB-KW"/>
</dbReference>
<dbReference type="AlphaFoldDB" id="A0A2T0T2D7"/>
<dbReference type="SUPFAM" id="SSF48264">
    <property type="entry name" value="Cytochrome P450"/>
    <property type="match status" value="1"/>
</dbReference>
<accession>A0A2T0T2D7</accession>
<sequence>MNDVVPVPQGLFTQRDAGPFDPPSGMTRLRETRPVSPLLFPDGHVGWVVTGYDAVRRLLADGRFSSRQDIGVLHMPFEVPGMPVPTEPSPQIPGVFIAMDPPDHTRLRRKLTGAFTVKRMRELEEHVVDVVERQLDAMARLTPPVDLVEEFALPVPSLVICELLGVPYADRGGFQADSAKFLVKDQPLEEKMAAYTGLTGYLADLVTRKRAAPDDDILSDLARDEDLSVEELTGIAFLLLLAGHETTANMLALGTFALLENPAQAAGLRADPDLLPGAVEELMRYLSIADIFYRYAVEDVELGGETIPAGSTVIVSLLAANRDPLRFDDPDTLDVRRTARGHVSFGHGVHQCLGQQLARVEMRAGFHGLLRRFPTLALAVPAEEVEVKADMNIYGVHALPVTWSGTAG</sequence>
<dbReference type="OrthoDB" id="3664945at2"/>
<proteinExistence type="inferred from homology"/>
<keyword evidence="3 7" id="KW-0479">Metal-binding</keyword>
<keyword evidence="4 7" id="KW-0560">Oxidoreductase</keyword>
<dbReference type="RefSeq" id="WP_106189719.1">
    <property type="nucleotide sequence ID" value="NZ_PVTF01000007.1"/>
</dbReference>
<evidence type="ECO:0000256" key="8">
    <source>
        <dbReference type="SAM" id="MobiDB-lite"/>
    </source>
</evidence>